<dbReference type="GO" id="GO:0005829">
    <property type="term" value="C:cytosol"/>
    <property type="evidence" value="ECO:0007669"/>
    <property type="project" value="TreeGrafter"/>
</dbReference>
<dbReference type="CDD" id="cd00448">
    <property type="entry name" value="YjgF_YER057c_UK114_family"/>
    <property type="match status" value="1"/>
</dbReference>
<dbReference type="InterPro" id="IPR006175">
    <property type="entry name" value="YjgF/YER057c/UK114"/>
</dbReference>
<dbReference type="PANTHER" id="PTHR11803">
    <property type="entry name" value="2-IMINOBUTANOATE/2-IMINOPROPANOATE DEAMINASE RIDA"/>
    <property type="match status" value="1"/>
</dbReference>
<dbReference type="RefSeq" id="WP_328856178.1">
    <property type="nucleotide sequence ID" value="NZ_CP108021.1"/>
</dbReference>
<evidence type="ECO:0000313" key="2">
    <source>
        <dbReference type="Proteomes" id="UP001432128"/>
    </source>
</evidence>
<organism evidence="1 2">
    <name type="scientific">Williamsia herbipolensis</name>
    <dbReference type="NCBI Taxonomy" id="1603258"/>
    <lineage>
        <taxon>Bacteria</taxon>
        <taxon>Bacillati</taxon>
        <taxon>Actinomycetota</taxon>
        <taxon>Actinomycetes</taxon>
        <taxon>Mycobacteriales</taxon>
        <taxon>Nocardiaceae</taxon>
        <taxon>Williamsia</taxon>
    </lineage>
</organism>
<dbReference type="GO" id="GO:0019239">
    <property type="term" value="F:deaminase activity"/>
    <property type="evidence" value="ECO:0007669"/>
    <property type="project" value="TreeGrafter"/>
</dbReference>
<gene>
    <name evidence="1" type="ORF">OG579_12450</name>
</gene>
<dbReference type="EMBL" id="CP108021">
    <property type="protein sequence ID" value="WUM18555.1"/>
    <property type="molecule type" value="Genomic_DNA"/>
</dbReference>
<dbReference type="AlphaFoldDB" id="A0AAU4JXS6"/>
<name>A0AAU4JXS6_9NOCA</name>
<dbReference type="Proteomes" id="UP001432128">
    <property type="component" value="Chromosome"/>
</dbReference>
<accession>A0AAU4JXS6</accession>
<dbReference type="Pfam" id="PF01042">
    <property type="entry name" value="Ribonuc_L-PSP"/>
    <property type="match status" value="1"/>
</dbReference>
<dbReference type="KEGG" id="whr:OG579_12450"/>
<dbReference type="SUPFAM" id="SSF55298">
    <property type="entry name" value="YjgF-like"/>
    <property type="match status" value="1"/>
</dbReference>
<keyword evidence="2" id="KW-1185">Reference proteome</keyword>
<reference evidence="1 2" key="1">
    <citation type="submission" date="2022-10" db="EMBL/GenBank/DDBJ databases">
        <title>The complete genomes of actinobacterial strains from the NBC collection.</title>
        <authorList>
            <person name="Joergensen T.S."/>
            <person name="Alvarez Arevalo M."/>
            <person name="Sterndorff E.B."/>
            <person name="Faurdal D."/>
            <person name="Vuksanovic O."/>
            <person name="Mourched A.-S."/>
            <person name="Charusanti P."/>
            <person name="Shaw S."/>
            <person name="Blin K."/>
            <person name="Weber T."/>
        </authorList>
    </citation>
    <scope>NUCLEOTIDE SEQUENCE [LARGE SCALE GENOMIC DNA]</scope>
    <source>
        <strain evidence="1 2">NBC_00319</strain>
    </source>
</reference>
<dbReference type="PANTHER" id="PTHR11803:SF39">
    <property type="entry name" value="2-IMINOBUTANOATE_2-IMINOPROPANOATE DEAMINASE"/>
    <property type="match status" value="1"/>
</dbReference>
<protein>
    <submittedName>
        <fullName evidence="1">RidA family protein</fullName>
    </submittedName>
</protein>
<evidence type="ECO:0000313" key="1">
    <source>
        <dbReference type="EMBL" id="WUM18555.1"/>
    </source>
</evidence>
<sequence length="134" mass="13969">MTTDTASSAPVFPKAVRHGDTVYTSGLAAVDPSTLTPTSSDFDAQCADVLAQLDAALTDSGSSRFDVVKLDCFLAERTHFPAWNQAFATFFLGSVAGSTGAGIPARTTTITTLPIDGLLIEIHAIARTSKETTS</sequence>
<dbReference type="Gene3D" id="3.30.1330.40">
    <property type="entry name" value="RutC-like"/>
    <property type="match status" value="1"/>
</dbReference>
<dbReference type="InterPro" id="IPR035959">
    <property type="entry name" value="RutC-like_sf"/>
</dbReference>
<proteinExistence type="predicted"/>